<evidence type="ECO:0000313" key="2">
    <source>
        <dbReference type="EMBL" id="GAN03775.1"/>
    </source>
</evidence>
<feature type="signal peptide" evidence="1">
    <location>
        <begin position="1"/>
        <end position="21"/>
    </location>
</feature>
<accession>A0A0C9LTJ7</accession>
<name>A0A0C9LTJ7_9FUNG</name>
<keyword evidence="3" id="KW-1185">Reference proteome</keyword>
<dbReference type="AlphaFoldDB" id="A0A0C9LTJ7"/>
<feature type="chain" id="PRO_5002199064" evidence="1">
    <location>
        <begin position="22"/>
        <end position="248"/>
    </location>
</feature>
<dbReference type="STRING" id="91626.A0A0C9LTJ7"/>
<organism evidence="2">
    <name type="scientific">Mucor ambiguus</name>
    <dbReference type="NCBI Taxonomy" id="91626"/>
    <lineage>
        <taxon>Eukaryota</taxon>
        <taxon>Fungi</taxon>
        <taxon>Fungi incertae sedis</taxon>
        <taxon>Mucoromycota</taxon>
        <taxon>Mucoromycotina</taxon>
        <taxon>Mucoromycetes</taxon>
        <taxon>Mucorales</taxon>
        <taxon>Mucorineae</taxon>
        <taxon>Mucoraceae</taxon>
        <taxon>Mucor</taxon>
    </lineage>
</organism>
<dbReference type="OrthoDB" id="2360307at2759"/>
<keyword evidence="1" id="KW-0732">Signal</keyword>
<dbReference type="Proteomes" id="UP000053815">
    <property type="component" value="Unassembled WGS sequence"/>
</dbReference>
<sequence>MQFSFASVLLMAIAFFSCVSASPVASRYALDHFETPLLNAHTLQERSARYPVKSSEALIAKIMTTLKANLHANVFASISANFCEKAAASLKIRANILGGLIKVEDIHVKAIESAAVKNFQASFEAKLNAKIQASIYDKLEVNLRKSCGVGRLLDEIKLLDIVADLETKAKALINVELPKIGVDLGVKVKEELEIAVKGVEVNIPLILQIAIDIGINERAALETCIDTALKVCAKLDAKASAKAILEAL</sequence>
<proteinExistence type="predicted"/>
<dbReference type="EMBL" id="DF836336">
    <property type="protein sequence ID" value="GAN03775.1"/>
    <property type="molecule type" value="Genomic_DNA"/>
</dbReference>
<evidence type="ECO:0000256" key="1">
    <source>
        <dbReference type="SAM" id="SignalP"/>
    </source>
</evidence>
<evidence type="ECO:0000313" key="3">
    <source>
        <dbReference type="Proteomes" id="UP000053815"/>
    </source>
</evidence>
<gene>
    <name evidence="2" type="ORF">MAM1_0047d03230</name>
</gene>
<protein>
    <submittedName>
        <fullName evidence="2">Uncharacterized protein</fullName>
    </submittedName>
</protein>
<reference evidence="2" key="1">
    <citation type="submission" date="2014-09" db="EMBL/GenBank/DDBJ databases">
        <title>Draft genome sequence of an oleaginous Mucoromycotina fungus Mucor ambiguus NBRC6742.</title>
        <authorList>
            <person name="Takeda I."/>
            <person name="Yamane N."/>
            <person name="Morita T."/>
            <person name="Tamano K."/>
            <person name="Machida M."/>
            <person name="Baker S."/>
            <person name="Koike H."/>
        </authorList>
    </citation>
    <scope>NUCLEOTIDE SEQUENCE</scope>
    <source>
        <strain evidence="2">NBRC 6742</strain>
    </source>
</reference>